<feature type="transmembrane region" description="Helical" evidence="1">
    <location>
        <begin position="170"/>
        <end position="190"/>
    </location>
</feature>
<keyword evidence="4" id="KW-1185">Reference proteome</keyword>
<reference evidence="3 4" key="1">
    <citation type="submission" date="2014-11" db="EMBL/GenBank/DDBJ databases">
        <title>Comparative genomic analysis of Cryptosporidium hominis reveals occurrence of genetic recombination in virulent subtypes.</title>
        <authorList>
            <person name="Guo Y."/>
            <person name="Tang K."/>
            <person name="Frace M."/>
            <person name="Li N."/>
            <person name="Roellig D.M."/>
            <person name="Sammons S."/>
            <person name="Knipe K."/>
            <person name="Rowe L."/>
            <person name="Feng Y."/>
            <person name="Xiao L."/>
        </authorList>
    </citation>
    <scope>NUCLEOTIDE SEQUENCE [LARGE SCALE GENOMIC DNA]</scope>
    <source>
        <strain evidence="3">30976</strain>
    </source>
</reference>
<reference evidence="2" key="2">
    <citation type="submission" date="2015-08" db="EMBL/GenBank/DDBJ databases">
        <authorList>
            <person name="Babu N.S."/>
            <person name="Beckwith C.J."/>
            <person name="Beseler K.G."/>
            <person name="Brison A."/>
            <person name="Carone J.V."/>
            <person name="Caskin T.P."/>
            <person name="Diamond M."/>
            <person name="Durham M.E."/>
            <person name="Foxe J.M."/>
            <person name="Go M."/>
            <person name="Henderson B.A."/>
            <person name="Jones I.B."/>
            <person name="McGettigan J.A."/>
            <person name="Micheletti S.J."/>
            <person name="Nasrallah M.E."/>
            <person name="Ortiz D."/>
            <person name="Piller C.R."/>
            <person name="Privatt S.R."/>
            <person name="Schneider S.L."/>
            <person name="Sharp S."/>
            <person name="Smith T.C."/>
            <person name="Stanton J.D."/>
            <person name="Ullery H.E."/>
            <person name="Wilson R.J."/>
            <person name="Serrano M.G."/>
            <person name="Buck G."/>
            <person name="Lee V."/>
            <person name="Wang Y."/>
            <person name="Carvalho R."/>
            <person name="Voegtly L."/>
            <person name="Shi R."/>
            <person name="Duckworth R."/>
            <person name="Johnson A."/>
            <person name="Loviza R."/>
            <person name="Walstead R."/>
            <person name="Shah Z."/>
            <person name="Kiflezghi M."/>
            <person name="Wade K."/>
            <person name="Ball S.L."/>
            <person name="Bradley K.W."/>
            <person name="Asai D.J."/>
            <person name="Bowman C.A."/>
            <person name="Russell D.A."/>
            <person name="Pope W.H."/>
            <person name="Jacobs-Sera D."/>
            <person name="Hendrix R.W."/>
            <person name="Hatfull G.F."/>
        </authorList>
    </citation>
    <scope>NUCLEOTIDE SEQUENCE [LARGE SCALE GENOMIC DNA]</scope>
</reference>
<gene>
    <name evidence="2" type="ORF">CHUDEA8_4560</name>
    <name evidence="3" type="ORF">GY17_00000902</name>
</gene>
<keyword evidence="1" id="KW-0812">Transmembrane</keyword>
<dbReference type="Proteomes" id="UP001429100">
    <property type="component" value="Unassembled WGS sequence"/>
</dbReference>
<organism evidence="2">
    <name type="scientific">Cryptosporidium hominis</name>
    <dbReference type="NCBI Taxonomy" id="237895"/>
    <lineage>
        <taxon>Eukaryota</taxon>
        <taxon>Sar</taxon>
        <taxon>Alveolata</taxon>
        <taxon>Apicomplexa</taxon>
        <taxon>Conoidasida</taxon>
        <taxon>Coccidia</taxon>
        <taxon>Eucoccidiorida</taxon>
        <taxon>Eimeriorina</taxon>
        <taxon>Cryptosporidiidae</taxon>
        <taxon>Cryptosporidium</taxon>
    </lineage>
</organism>
<sequence>MGFPVFSGITLMILLMGPYYLMYNISSVFETAGTNPLLFTSISYSVLGCFLKSLLLASIPIPSQSTMEYLSIITKVIYLFFIRLILQSKNAKNHEVHVRINVGILGWCIAHTALTYFIPLATDTSLSSDFSLDYVRLILSSYSASLSTYTCFYCMYMLTKPNLYDRKGTVIIAISSCFFIQLFTLGLSSIFGKNNIAPFINLPIFAYLAYYINLNFNQKREKISNNKKE</sequence>
<feature type="transmembrane region" description="Helical" evidence="1">
    <location>
        <begin position="69"/>
        <end position="86"/>
    </location>
</feature>
<accession>A0A0S4TM33</accession>
<dbReference type="EMBL" id="LN877954">
    <property type="protein sequence ID" value="CUV08007.1"/>
    <property type="molecule type" value="Genomic_DNA"/>
</dbReference>
<reference evidence="3 4" key="3">
    <citation type="submission" date="2017-10" db="EMBL/GenBank/DDBJ databases">
        <title>Consistent, comparative and evidence-based genome annotation and re-annotation for the closely-related species, Cryptosporidium parvum, C. hominis and C. tyzzeri.</title>
        <authorList>
            <person name="Baptista R.P."/>
            <person name="Li Y."/>
            <person name="Sateriale A."/>
            <person name="Striepen B."/>
            <person name="Kissinger J.C."/>
        </authorList>
    </citation>
    <scope>NUCLEOTIDE SEQUENCE [LARGE SCALE GENOMIC DNA]</scope>
    <source>
        <strain evidence="3">30976</strain>
    </source>
</reference>
<feature type="transmembrane region" description="Helical" evidence="1">
    <location>
        <begin position="196"/>
        <end position="214"/>
    </location>
</feature>
<dbReference type="VEuPathDB" id="CryptoDB:ChTU502y2012_377g0115"/>
<feature type="transmembrane region" description="Helical" evidence="1">
    <location>
        <begin position="98"/>
        <end position="118"/>
    </location>
</feature>
<evidence type="ECO:0000313" key="4">
    <source>
        <dbReference type="Proteomes" id="UP001429100"/>
    </source>
</evidence>
<dbReference type="Proteomes" id="UP000199752">
    <property type="component" value="Chromosome 8"/>
</dbReference>
<keyword evidence="1" id="KW-0472">Membrane</keyword>
<evidence type="ECO:0000313" key="2">
    <source>
        <dbReference type="EMBL" id="CUV08007.1"/>
    </source>
</evidence>
<protein>
    <submittedName>
        <fullName evidence="2">Uncharacterized protein</fullName>
    </submittedName>
</protein>
<feature type="transmembrane region" description="Helical" evidence="1">
    <location>
        <begin position="6"/>
        <end position="25"/>
    </location>
</feature>
<dbReference type="VEuPathDB" id="CryptoDB:GY17_00000902"/>
<evidence type="ECO:0000313" key="3">
    <source>
        <dbReference type="EMBL" id="PPS98137.1"/>
    </source>
</evidence>
<name>A0A0S4TM33_CRYHO</name>
<keyword evidence="1" id="KW-1133">Transmembrane helix</keyword>
<dbReference type="EMBL" id="JTAI01000002">
    <property type="protein sequence ID" value="PPS98137.1"/>
    <property type="molecule type" value="Genomic_DNA"/>
</dbReference>
<feature type="transmembrane region" description="Helical" evidence="1">
    <location>
        <begin position="138"/>
        <end position="158"/>
    </location>
</feature>
<feature type="transmembrane region" description="Helical" evidence="1">
    <location>
        <begin position="37"/>
        <end position="57"/>
    </location>
</feature>
<dbReference type="Pfam" id="PF09767">
    <property type="entry name" value="DUF2053"/>
    <property type="match status" value="1"/>
</dbReference>
<dbReference type="AlphaFoldDB" id="A0A0S4TM33"/>
<dbReference type="InterPro" id="IPR019164">
    <property type="entry name" value="TMEM147"/>
</dbReference>
<evidence type="ECO:0000256" key="1">
    <source>
        <dbReference type="SAM" id="Phobius"/>
    </source>
</evidence>
<dbReference type="OrthoDB" id="341622at2759"/>
<proteinExistence type="predicted"/>
<dbReference type="VEuPathDB" id="CryptoDB:CHUDEA8_4560"/>